<dbReference type="SUPFAM" id="SSF101898">
    <property type="entry name" value="NHL repeat"/>
    <property type="match status" value="1"/>
</dbReference>
<dbReference type="Pfam" id="PF14269">
    <property type="entry name" value="Arylsulfotran_2"/>
    <property type="match status" value="1"/>
</dbReference>
<keyword evidence="1" id="KW-1133">Transmembrane helix</keyword>
<comment type="caution">
    <text evidence="2">The sequence shown here is derived from an EMBL/GenBank/DDBJ whole genome shotgun (WGS) entry which is preliminary data.</text>
</comment>
<evidence type="ECO:0000313" key="3">
    <source>
        <dbReference type="Proteomes" id="UP001560019"/>
    </source>
</evidence>
<proteinExistence type="predicted"/>
<gene>
    <name evidence="2" type="ORF">Ga0609869_003456</name>
</gene>
<sequence>MQTDRSTRLAARVSLAMLGFLVLMLFSWTALKGLVQPDRTGALGRVALRVASFPWVVERAWNEAAGLITGTVQTKSLSVPRPDFDEAGFRPVRMADGTPLSGLIVRGEASKADRGWRLLTGAMHVDGHPAHVAALLDPELRVVRRWTLDETDVPGADPNGDSNILLHGLAMLPDESLVFAFDNGAALQRRDACNRPVWVVPGRYHHSVTLGTEGRSLWALRDDGFAPMGPDPDAPDTGLVQIDLATGAVLREIGVGAIMAANPGLGLFELGRLDENEVQTNAAGIIGRWQHDPVHFNDIEPLTPAMAGAFPGFEAGDLLISARNLNTVMVLDPDSLKIRWYRTGGMLRQHDPDWQADGTITVFDNAMGTGVSRILALDPAQAGSEVLHDGAETGFYTRIRGKHTRTARGDLAIVSPQQGRAFELAADGAKVLEFFNLKPGSDDEVFVLSEYLWFPEAAVSLKEETCLTD</sequence>
<protein>
    <recommendedName>
        <fullName evidence="4">Aryl sulfotransferase</fullName>
    </recommendedName>
</protein>
<evidence type="ECO:0000256" key="1">
    <source>
        <dbReference type="SAM" id="Phobius"/>
    </source>
</evidence>
<dbReference type="EMBL" id="JBEHHI010000003">
    <property type="protein sequence ID" value="MEX5730103.1"/>
    <property type="molecule type" value="Genomic_DNA"/>
</dbReference>
<feature type="transmembrane region" description="Helical" evidence="1">
    <location>
        <begin position="9"/>
        <end position="31"/>
    </location>
</feature>
<organism evidence="2 3">
    <name type="scientific">Rhodovulum iodosum</name>
    <dbReference type="NCBI Taxonomy" id="68291"/>
    <lineage>
        <taxon>Bacteria</taxon>
        <taxon>Pseudomonadati</taxon>
        <taxon>Pseudomonadota</taxon>
        <taxon>Alphaproteobacteria</taxon>
        <taxon>Rhodobacterales</taxon>
        <taxon>Paracoccaceae</taxon>
        <taxon>Rhodovulum</taxon>
    </lineage>
</organism>
<name>A0ABV3XYH6_9RHOB</name>
<accession>A0ABV3XYH6</accession>
<dbReference type="InterPro" id="IPR039535">
    <property type="entry name" value="ASST-like"/>
</dbReference>
<evidence type="ECO:0000313" key="2">
    <source>
        <dbReference type="EMBL" id="MEX5730103.1"/>
    </source>
</evidence>
<reference evidence="2 3" key="1">
    <citation type="submission" date="2024-06" db="EMBL/GenBank/DDBJ databases">
        <title>Genome of Rhodovulum iodosum, a marine photoferrotroph.</title>
        <authorList>
            <person name="Bianchini G."/>
            <person name="Nikeleit V."/>
            <person name="Kappler A."/>
            <person name="Bryce C."/>
            <person name="Sanchez-Baracaldo P."/>
        </authorList>
    </citation>
    <scope>NUCLEOTIDE SEQUENCE [LARGE SCALE GENOMIC DNA]</scope>
    <source>
        <strain evidence="2 3">UT/N1</strain>
    </source>
</reference>
<keyword evidence="3" id="KW-1185">Reference proteome</keyword>
<dbReference type="Proteomes" id="UP001560019">
    <property type="component" value="Unassembled WGS sequence"/>
</dbReference>
<evidence type="ECO:0008006" key="4">
    <source>
        <dbReference type="Google" id="ProtNLM"/>
    </source>
</evidence>
<keyword evidence="1" id="KW-0472">Membrane</keyword>
<keyword evidence="1" id="KW-0812">Transmembrane</keyword>